<dbReference type="InParanoid" id="A0A1I7VWF4"/>
<feature type="chain" id="PRO_5010562310" evidence="1">
    <location>
        <begin position="19"/>
        <end position="381"/>
    </location>
</feature>
<protein>
    <submittedName>
        <fullName evidence="2 4">Uncharacterized protein</fullName>
    </submittedName>
</protein>
<proteinExistence type="predicted"/>
<dbReference type="CTD" id="9944251"/>
<dbReference type="STRING" id="7209.A0A1I7VWF4"/>
<evidence type="ECO:0000313" key="2">
    <source>
        <dbReference type="EMBL" id="EFO21649.1"/>
    </source>
</evidence>
<dbReference type="AlphaFoldDB" id="A0A1I7VWF4"/>
<sequence length="381" mass="44650">MKVKVLLQAAAVIILVLSVKISSQCAEQLQRCAIITEEYERLIQESKRSAFRNCFTKQICNYELALFERCFERSVRAVRASFNRETLRSDNFVDSADRYLFALESCFDTTQESTQFLDFKPTLIDEDAIYARTIYSVEFADHLWGLPQLVPTYPYLENSATLACLIREKTGRIFGNGINRFIDSADFKLNNANDSCLLEGNEIQCYHRHLSNDRFYQELLIDRDRVIRSCIRSVRLQTQCHSTDVSRLRACLCSAREEFENRIQASILQCVRQSHSDHLYHESQETQRQQNERFNKPMPNTGTVWNSQCLCACPYNYVNFIDQAKLKHQIHKDAIDGQEFTSQGQTMYPQQRTYRSYYDDHVLNLKERRSMTADKEIKYRL</sequence>
<dbReference type="OMA" id="LWGLPQL"/>
<evidence type="ECO:0000256" key="1">
    <source>
        <dbReference type="SAM" id="SignalP"/>
    </source>
</evidence>
<dbReference type="Proteomes" id="UP000095285">
    <property type="component" value="Unassembled WGS sequence"/>
</dbReference>
<reference evidence="2 3" key="1">
    <citation type="submission" date="2012-04" db="EMBL/GenBank/DDBJ databases">
        <title>The Genome Sequence of Loa loa.</title>
        <authorList>
            <consortium name="The Broad Institute Genome Sequencing Platform"/>
            <consortium name="Broad Institute Genome Sequencing Center for Infectious Disease"/>
            <person name="Nutman T.B."/>
            <person name="Fink D.L."/>
            <person name="Russ C."/>
            <person name="Young S."/>
            <person name="Zeng Q."/>
            <person name="Gargeya S."/>
            <person name="Alvarado L."/>
            <person name="Berlin A."/>
            <person name="Chapman S.B."/>
            <person name="Chen Z."/>
            <person name="Freedman E."/>
            <person name="Gellesch M."/>
            <person name="Goldberg J."/>
            <person name="Griggs A."/>
            <person name="Gujja S."/>
            <person name="Heilman E.R."/>
            <person name="Heiman D."/>
            <person name="Howarth C."/>
            <person name="Mehta T."/>
            <person name="Neiman D."/>
            <person name="Pearson M."/>
            <person name="Roberts A."/>
            <person name="Saif S."/>
            <person name="Shea T."/>
            <person name="Shenoy N."/>
            <person name="Sisk P."/>
            <person name="Stolte C."/>
            <person name="Sykes S."/>
            <person name="White J."/>
            <person name="Yandava C."/>
            <person name="Haas B."/>
            <person name="Henn M.R."/>
            <person name="Nusbaum C."/>
            <person name="Birren B."/>
        </authorList>
    </citation>
    <scope>NUCLEOTIDE SEQUENCE [LARGE SCALE GENOMIC DNA]</scope>
</reference>
<keyword evidence="3" id="KW-1185">Reference proteome</keyword>
<dbReference type="WBParaSite" id="EN70_7038">
    <property type="protein sequence ID" value="EN70_7038"/>
    <property type="gene ID" value="EN70_7038"/>
</dbReference>
<dbReference type="GeneID" id="9944251"/>
<name>A0A1I7VWF4_LOALO</name>
<dbReference type="EMBL" id="JH712122">
    <property type="protein sequence ID" value="EFO21649.1"/>
    <property type="molecule type" value="Genomic_DNA"/>
</dbReference>
<evidence type="ECO:0000313" key="4">
    <source>
        <dbReference type="WBParaSite" id="EN70_7038"/>
    </source>
</evidence>
<gene>
    <name evidence="2 4" type="ORF">LOAG_06837</name>
</gene>
<organism evidence="3 4">
    <name type="scientific">Loa loa</name>
    <name type="common">Eye worm</name>
    <name type="synonym">Filaria loa</name>
    <dbReference type="NCBI Taxonomy" id="7209"/>
    <lineage>
        <taxon>Eukaryota</taxon>
        <taxon>Metazoa</taxon>
        <taxon>Ecdysozoa</taxon>
        <taxon>Nematoda</taxon>
        <taxon>Chromadorea</taxon>
        <taxon>Rhabditida</taxon>
        <taxon>Spirurina</taxon>
        <taxon>Spiruromorpha</taxon>
        <taxon>Filarioidea</taxon>
        <taxon>Onchocercidae</taxon>
        <taxon>Loa</taxon>
    </lineage>
</organism>
<dbReference type="FunCoup" id="A0A1I7VWF4">
    <property type="interactions" value="271"/>
</dbReference>
<keyword evidence="1" id="KW-0732">Signal</keyword>
<dbReference type="OrthoDB" id="5871443at2759"/>
<accession>A0A1I7VWF4</accession>
<reference evidence="4" key="2">
    <citation type="submission" date="2016-11" db="UniProtKB">
        <authorList>
            <consortium name="WormBaseParasite"/>
        </authorList>
    </citation>
    <scope>IDENTIFICATION</scope>
</reference>
<feature type="signal peptide" evidence="1">
    <location>
        <begin position="1"/>
        <end position="18"/>
    </location>
</feature>
<dbReference type="RefSeq" id="XP_003142421.1">
    <property type="nucleotide sequence ID" value="XM_003142373.1"/>
</dbReference>
<dbReference type="KEGG" id="loa:LOAG_06837"/>
<evidence type="ECO:0000313" key="3">
    <source>
        <dbReference type="Proteomes" id="UP000095285"/>
    </source>
</evidence>
<accession>A0A1S0TWW1</accession>
<dbReference type="eggNOG" id="KOG4423">
    <property type="taxonomic scope" value="Eukaryota"/>
</dbReference>